<comment type="subcellular location">
    <subcellularLocation>
        <location evidence="3">Membrane</location>
    </subcellularLocation>
</comment>
<dbReference type="NCBIfam" id="TIGR01036">
    <property type="entry name" value="pyrD_sub2"/>
    <property type="match status" value="1"/>
</dbReference>
<dbReference type="GO" id="GO:0005886">
    <property type="term" value="C:plasma membrane"/>
    <property type="evidence" value="ECO:0007669"/>
    <property type="project" value="TreeGrafter"/>
</dbReference>
<keyword evidence="9" id="KW-0288">FMN</keyword>
<sequence length="374" mass="41007">MRWVRVIIGLVYQCVVKPILFLFDAEKVHTNVARLGSSIGKFGLVRCAFRYDNPILEQTIDGAHFKNPIGLAAGFDYDGYLAHSMGNVGFGFSTIGTVTALPYEGNVKPRLARLPRSQSLLVNKGFKSQGAKAIAQRLDQTRFGSALVGISVGSSNVPQIDTVQKAIDDYAATFVVFSTKPYVSYFELNISCPNVAIGESFLNLAHFEALLMRIQLLGIAQPIYVKMPNEIEFNNAQALMARGLKYGMKGFIFSNLVKDRTNPAFDQKEIKAFAKYKGNFSGRPVKNNANTLIRFARAFVGDRATIIGCGGVFSATDAYEKITCGADLVQLITGMIYQGPQLIGQINEGMVKLLCRDGYASLQDARAAAFERME</sequence>
<evidence type="ECO:0000256" key="14">
    <source>
        <dbReference type="NCBIfam" id="TIGR01036"/>
    </source>
</evidence>
<dbReference type="NCBIfam" id="NF003652">
    <property type="entry name" value="PRK05286.2-5"/>
    <property type="match status" value="1"/>
</dbReference>
<name>A0A2H9N5G3_9BACT</name>
<dbReference type="EMBL" id="PFIJ01000017">
    <property type="protein sequence ID" value="PIX29156.1"/>
    <property type="molecule type" value="Genomic_DNA"/>
</dbReference>
<gene>
    <name evidence="16" type="ORF">COZ64_00845</name>
</gene>
<comment type="caution">
    <text evidence="16">The sequence shown here is derived from an EMBL/GenBank/DDBJ whole genome shotgun (WGS) entry which is preliminary data.</text>
</comment>
<comment type="cofactor">
    <cofactor evidence="1">
        <name>FMN</name>
        <dbReference type="ChEBI" id="CHEBI:58210"/>
    </cofactor>
</comment>
<accession>A0A2H9N5G3</accession>
<comment type="similarity">
    <text evidence="5">Belongs to the dihydroorotate dehydrogenase family. Type 2 subfamily.</text>
</comment>
<dbReference type="InterPro" id="IPR050074">
    <property type="entry name" value="DHO_dehydrogenase"/>
</dbReference>
<feature type="domain" description="Dihydroorotate dehydrogenase catalytic" evidence="15">
    <location>
        <begin position="56"/>
        <end position="354"/>
    </location>
</feature>
<evidence type="ECO:0000256" key="4">
    <source>
        <dbReference type="ARBA" id="ARBA00005161"/>
    </source>
</evidence>
<dbReference type="Proteomes" id="UP000236842">
    <property type="component" value="Unassembled WGS sequence"/>
</dbReference>
<organism evidence="16 17">
    <name type="scientific">Candidatus Brennerbacteria bacterium CG_4_8_14_3_um_filter_43_14</name>
    <dbReference type="NCBI Taxonomy" id="1974521"/>
    <lineage>
        <taxon>Bacteria</taxon>
        <taxon>Candidatus Brenneribacteriota</taxon>
    </lineage>
</organism>
<reference evidence="17" key="1">
    <citation type="submission" date="2017-09" db="EMBL/GenBank/DDBJ databases">
        <title>Depth-based differentiation of microbial function through sediment-hosted aquifers and enrichment of novel symbionts in the deep terrestrial subsurface.</title>
        <authorList>
            <person name="Probst A.J."/>
            <person name="Ladd B."/>
            <person name="Jarett J.K."/>
            <person name="Geller-Mcgrath D.E."/>
            <person name="Sieber C.M.K."/>
            <person name="Emerson J.B."/>
            <person name="Anantharaman K."/>
            <person name="Thomas B.C."/>
            <person name="Malmstrom R."/>
            <person name="Stieglmeier M."/>
            <person name="Klingl A."/>
            <person name="Woyke T."/>
            <person name="Ryan C.M."/>
            <person name="Banfield J.F."/>
        </authorList>
    </citation>
    <scope>NUCLEOTIDE SEQUENCE [LARGE SCALE GENOMIC DNA]</scope>
</reference>
<comment type="catalytic activity">
    <reaction evidence="13">
        <text>(S)-dihydroorotate + a quinone = orotate + a quinol</text>
        <dbReference type="Rhea" id="RHEA:30187"/>
        <dbReference type="ChEBI" id="CHEBI:24646"/>
        <dbReference type="ChEBI" id="CHEBI:30839"/>
        <dbReference type="ChEBI" id="CHEBI:30864"/>
        <dbReference type="ChEBI" id="CHEBI:132124"/>
        <dbReference type="EC" id="1.3.5.2"/>
    </reaction>
</comment>
<evidence type="ECO:0000259" key="15">
    <source>
        <dbReference type="Pfam" id="PF01180"/>
    </source>
</evidence>
<comment type="function">
    <text evidence="2">Catalyzes the conversion of dihydroorotate to orotate with quinone as electron acceptor.</text>
</comment>
<dbReference type="GO" id="GO:0006207">
    <property type="term" value="P:'de novo' pyrimidine nucleobase biosynthetic process"/>
    <property type="evidence" value="ECO:0007669"/>
    <property type="project" value="UniProtKB-UniRule"/>
</dbReference>
<keyword evidence="10" id="KW-0665">Pyrimidine biosynthesis</keyword>
<dbReference type="AlphaFoldDB" id="A0A2H9N5G3"/>
<dbReference type="SUPFAM" id="SSF51395">
    <property type="entry name" value="FMN-linked oxidoreductases"/>
    <property type="match status" value="1"/>
</dbReference>
<dbReference type="PANTHER" id="PTHR48109:SF4">
    <property type="entry name" value="DIHYDROOROTATE DEHYDROGENASE (QUINONE), MITOCHONDRIAL"/>
    <property type="match status" value="1"/>
</dbReference>
<keyword evidence="12" id="KW-0472">Membrane</keyword>
<evidence type="ECO:0000256" key="5">
    <source>
        <dbReference type="ARBA" id="ARBA00005359"/>
    </source>
</evidence>
<dbReference type="GO" id="GO:0005737">
    <property type="term" value="C:cytoplasm"/>
    <property type="evidence" value="ECO:0007669"/>
    <property type="project" value="InterPro"/>
</dbReference>
<dbReference type="InterPro" id="IPR001295">
    <property type="entry name" value="Dihydroorotate_DH_CS"/>
</dbReference>
<evidence type="ECO:0000313" key="16">
    <source>
        <dbReference type="EMBL" id="PIX29156.1"/>
    </source>
</evidence>
<evidence type="ECO:0000313" key="17">
    <source>
        <dbReference type="Proteomes" id="UP000236842"/>
    </source>
</evidence>
<evidence type="ECO:0000256" key="2">
    <source>
        <dbReference type="ARBA" id="ARBA00003125"/>
    </source>
</evidence>
<dbReference type="InterPro" id="IPR013785">
    <property type="entry name" value="Aldolase_TIM"/>
</dbReference>
<dbReference type="PROSITE" id="PS00912">
    <property type="entry name" value="DHODEHASE_2"/>
    <property type="match status" value="1"/>
</dbReference>
<dbReference type="InterPro" id="IPR005720">
    <property type="entry name" value="Dihydroorotate_DH_cat"/>
</dbReference>
<comment type="pathway">
    <text evidence="4">Pyrimidine metabolism; UMP biosynthesis via de novo pathway; orotate from (S)-dihydroorotate (quinone route): step 1/1.</text>
</comment>
<evidence type="ECO:0000256" key="10">
    <source>
        <dbReference type="ARBA" id="ARBA00022975"/>
    </source>
</evidence>
<dbReference type="InterPro" id="IPR005719">
    <property type="entry name" value="Dihydroorotate_DH_2"/>
</dbReference>
<evidence type="ECO:0000256" key="3">
    <source>
        <dbReference type="ARBA" id="ARBA00004370"/>
    </source>
</evidence>
<evidence type="ECO:0000256" key="9">
    <source>
        <dbReference type="ARBA" id="ARBA00022643"/>
    </source>
</evidence>
<keyword evidence="8" id="KW-0285">Flavoprotein</keyword>
<dbReference type="UniPathway" id="UPA00070">
    <property type="reaction ID" value="UER00946"/>
</dbReference>
<dbReference type="CDD" id="cd04738">
    <property type="entry name" value="DHOD_2_like"/>
    <property type="match status" value="1"/>
</dbReference>
<dbReference type="GO" id="GO:0044205">
    <property type="term" value="P:'de novo' UMP biosynthetic process"/>
    <property type="evidence" value="ECO:0007669"/>
    <property type="project" value="UniProtKB-UniPathway"/>
</dbReference>
<keyword evidence="11" id="KW-0560">Oxidoreductase</keyword>
<evidence type="ECO:0000256" key="11">
    <source>
        <dbReference type="ARBA" id="ARBA00023002"/>
    </source>
</evidence>
<dbReference type="EC" id="1.3.5.2" evidence="6 14"/>
<evidence type="ECO:0000256" key="8">
    <source>
        <dbReference type="ARBA" id="ARBA00022630"/>
    </source>
</evidence>
<dbReference type="Pfam" id="PF01180">
    <property type="entry name" value="DHO_dh"/>
    <property type="match status" value="1"/>
</dbReference>
<evidence type="ECO:0000256" key="7">
    <source>
        <dbReference type="ARBA" id="ARBA00018366"/>
    </source>
</evidence>
<protein>
    <recommendedName>
        <fullName evidence="7 14">Dihydroorotate dehydrogenase (quinone)</fullName>
        <ecNumber evidence="6 14">1.3.5.2</ecNumber>
    </recommendedName>
</protein>
<dbReference type="GO" id="GO:0106430">
    <property type="term" value="F:dihydroorotate dehydrogenase (quinone) activity"/>
    <property type="evidence" value="ECO:0007669"/>
    <property type="project" value="UniProtKB-EC"/>
</dbReference>
<evidence type="ECO:0000256" key="6">
    <source>
        <dbReference type="ARBA" id="ARBA00012791"/>
    </source>
</evidence>
<dbReference type="PANTHER" id="PTHR48109">
    <property type="entry name" value="DIHYDROOROTATE DEHYDROGENASE (QUINONE), MITOCHONDRIAL-RELATED"/>
    <property type="match status" value="1"/>
</dbReference>
<dbReference type="Gene3D" id="3.20.20.70">
    <property type="entry name" value="Aldolase class I"/>
    <property type="match status" value="1"/>
</dbReference>
<proteinExistence type="inferred from homology"/>
<evidence type="ECO:0000256" key="12">
    <source>
        <dbReference type="ARBA" id="ARBA00023136"/>
    </source>
</evidence>
<evidence type="ECO:0000256" key="1">
    <source>
        <dbReference type="ARBA" id="ARBA00001917"/>
    </source>
</evidence>
<evidence type="ECO:0000256" key="13">
    <source>
        <dbReference type="ARBA" id="ARBA00048639"/>
    </source>
</evidence>